<comment type="caution">
    <text evidence="10">The sequence shown here is derived from an EMBL/GenBank/DDBJ whole genome shotgun (WGS) entry which is preliminary data.</text>
</comment>
<evidence type="ECO:0000313" key="10">
    <source>
        <dbReference type="EMBL" id="TKS96275.1"/>
    </source>
</evidence>
<evidence type="ECO:0000259" key="9">
    <source>
        <dbReference type="PROSITE" id="PS50943"/>
    </source>
</evidence>
<dbReference type="Gene3D" id="3.30.565.10">
    <property type="entry name" value="Histidine kinase-like ATPase, C-terminal domain"/>
    <property type="match status" value="1"/>
</dbReference>
<dbReference type="EMBL" id="SZNQ01000003">
    <property type="protein sequence ID" value="TKS96275.1"/>
    <property type="molecule type" value="Genomic_DNA"/>
</dbReference>
<keyword evidence="4" id="KW-0808">Transferase</keyword>
<evidence type="ECO:0000256" key="4">
    <source>
        <dbReference type="ARBA" id="ARBA00022679"/>
    </source>
</evidence>
<dbReference type="InterPro" id="IPR005467">
    <property type="entry name" value="His_kinase_dom"/>
</dbReference>
<proteinExistence type="predicted"/>
<dbReference type="SUPFAM" id="SSF47413">
    <property type="entry name" value="lambda repressor-like DNA-binding domains"/>
    <property type="match status" value="1"/>
</dbReference>
<name>A0A4U5W804_STRLS</name>
<dbReference type="SMART" id="SM00530">
    <property type="entry name" value="HTH_XRE"/>
    <property type="match status" value="1"/>
</dbReference>
<gene>
    <name evidence="10" type="ORF">E4U91_36875</name>
</gene>
<feature type="coiled-coil region" evidence="7">
    <location>
        <begin position="169"/>
        <end position="231"/>
    </location>
</feature>
<dbReference type="PANTHER" id="PTHR44936">
    <property type="entry name" value="SENSOR PROTEIN CREC"/>
    <property type="match status" value="1"/>
</dbReference>
<keyword evidence="7" id="KW-0175">Coiled coil</keyword>
<dbReference type="EC" id="2.7.13.3" evidence="2"/>
<dbReference type="InterPro" id="IPR003594">
    <property type="entry name" value="HATPase_dom"/>
</dbReference>
<comment type="catalytic activity">
    <reaction evidence="1">
        <text>ATP + protein L-histidine = ADP + protein N-phospho-L-histidine.</text>
        <dbReference type="EC" id="2.7.13.3"/>
    </reaction>
</comment>
<dbReference type="InterPro" id="IPR010982">
    <property type="entry name" value="Lambda_DNA-bd_dom_sf"/>
</dbReference>
<evidence type="ECO:0000256" key="5">
    <source>
        <dbReference type="ARBA" id="ARBA00022777"/>
    </source>
</evidence>
<dbReference type="InterPro" id="IPR036890">
    <property type="entry name" value="HATPase_C_sf"/>
</dbReference>
<keyword evidence="3" id="KW-0597">Phosphoprotein</keyword>
<organism evidence="10 11">
    <name type="scientific">Streptomyces lasalocidi</name>
    <name type="common">Streptomyces lasaliensis</name>
    <dbReference type="NCBI Taxonomy" id="324833"/>
    <lineage>
        <taxon>Bacteria</taxon>
        <taxon>Bacillati</taxon>
        <taxon>Actinomycetota</taxon>
        <taxon>Actinomycetes</taxon>
        <taxon>Kitasatosporales</taxon>
        <taxon>Streptomycetaceae</taxon>
        <taxon>Streptomyces</taxon>
    </lineage>
</organism>
<dbReference type="Pfam" id="PF02518">
    <property type="entry name" value="HATPase_c"/>
    <property type="match status" value="1"/>
</dbReference>
<dbReference type="Pfam" id="PF01381">
    <property type="entry name" value="HTH_3"/>
    <property type="match status" value="1"/>
</dbReference>
<dbReference type="SMART" id="SM00387">
    <property type="entry name" value="HATPase_c"/>
    <property type="match status" value="1"/>
</dbReference>
<evidence type="ECO:0000259" key="8">
    <source>
        <dbReference type="PROSITE" id="PS50109"/>
    </source>
</evidence>
<dbReference type="PROSITE" id="PS50109">
    <property type="entry name" value="HIS_KIN"/>
    <property type="match status" value="1"/>
</dbReference>
<evidence type="ECO:0000256" key="1">
    <source>
        <dbReference type="ARBA" id="ARBA00000085"/>
    </source>
</evidence>
<keyword evidence="5" id="KW-0418">Kinase</keyword>
<evidence type="ECO:0000256" key="6">
    <source>
        <dbReference type="ARBA" id="ARBA00023012"/>
    </source>
</evidence>
<keyword evidence="11" id="KW-1185">Reference proteome</keyword>
<dbReference type="AlphaFoldDB" id="A0A4U5W804"/>
<keyword evidence="6" id="KW-0902">Two-component regulatory system</keyword>
<dbReference type="GO" id="GO:0003677">
    <property type="term" value="F:DNA binding"/>
    <property type="evidence" value="ECO:0007669"/>
    <property type="project" value="InterPro"/>
</dbReference>
<evidence type="ECO:0000256" key="2">
    <source>
        <dbReference type="ARBA" id="ARBA00012438"/>
    </source>
</evidence>
<dbReference type="Proteomes" id="UP000305929">
    <property type="component" value="Unassembled WGS sequence"/>
</dbReference>
<dbReference type="SUPFAM" id="SSF55874">
    <property type="entry name" value="ATPase domain of HSP90 chaperone/DNA topoisomerase II/histidine kinase"/>
    <property type="match status" value="1"/>
</dbReference>
<sequence length="619" mass="69292">MICPTLYISLLRIGTRVHGLQEKRPDQNIDARETRSTFRFLPPPGNKVGNIRTGEELLRGMQEPRRGRPLSALNPNLSPEMTVWATRLREFYKSLGLTLLALENLLGIDATTLSRYLNGQRLPEITFLKALDKAIEKQTGARLRPEVMAAVRGEYLAACLVHEPQRHEVYVLRDELDEARSRLVAAEQTVVELQEQITSEQRRRQELTSGLRELEEVAASGLRDAEALRRERDMALVERNLLDELLQDHLMELRLASRDRVISLQLEKEVTRALTVAEQALEDVLAEVNEAIGQQSSTEAESGQAKTRWWKRTPSADLARLREQTALAAQVHIPELVKQLNKWNSQDPVDLSIPSVGSYSSSETAQLASVIDSLLRESVRLAGEQALLRGNVNAMFTNLSRRSQGLIQRQLSLISELESREADPDQLSSLFKLDHLATRMRRNGENLLVLAGEEPGRRWIRPVPLLDVLRAAASEVEQYERIELFAVPTIEIASRVVNDLVHLLAELMENATSFSAPHTKVKVTGHALPDGRVLIEIHDAGIGLSTEDLLEINERLASLPTMDVSVARRMGLFVVGRLSLRHGIRIQLRPSESGGTTALVMLPMDVVHPKTITDGPPRT</sequence>
<dbReference type="InterPro" id="IPR001387">
    <property type="entry name" value="Cro/C1-type_HTH"/>
</dbReference>
<dbReference type="PANTHER" id="PTHR44936:SF9">
    <property type="entry name" value="SENSOR PROTEIN CREC"/>
    <property type="match status" value="1"/>
</dbReference>
<dbReference type="Gene3D" id="1.10.260.40">
    <property type="entry name" value="lambda repressor-like DNA-binding domains"/>
    <property type="match status" value="1"/>
</dbReference>
<protein>
    <recommendedName>
        <fullName evidence="2">histidine kinase</fullName>
        <ecNumber evidence="2">2.7.13.3</ecNumber>
    </recommendedName>
</protein>
<dbReference type="OrthoDB" id="4652229at2"/>
<evidence type="ECO:0000256" key="3">
    <source>
        <dbReference type="ARBA" id="ARBA00022553"/>
    </source>
</evidence>
<dbReference type="GO" id="GO:0000160">
    <property type="term" value="P:phosphorelay signal transduction system"/>
    <property type="evidence" value="ECO:0007669"/>
    <property type="project" value="UniProtKB-KW"/>
</dbReference>
<evidence type="ECO:0000256" key="7">
    <source>
        <dbReference type="SAM" id="Coils"/>
    </source>
</evidence>
<evidence type="ECO:0000313" key="11">
    <source>
        <dbReference type="Proteomes" id="UP000305929"/>
    </source>
</evidence>
<dbReference type="PROSITE" id="PS50943">
    <property type="entry name" value="HTH_CROC1"/>
    <property type="match status" value="1"/>
</dbReference>
<reference evidence="10 11" key="1">
    <citation type="submission" date="2019-04" db="EMBL/GenBank/DDBJ databases">
        <title>Streptomyces lasaliensis sp. nov., an Actinomycete isolated from soil which produces the polyether antibiotic lasalocid.</title>
        <authorList>
            <person name="Erwin G."/>
            <person name="Haber C."/>
        </authorList>
    </citation>
    <scope>NUCLEOTIDE SEQUENCE [LARGE SCALE GENOMIC DNA]</scope>
    <source>
        <strain evidence="10 11">X-537</strain>
    </source>
</reference>
<dbReference type="InterPro" id="IPR050980">
    <property type="entry name" value="2C_sensor_his_kinase"/>
</dbReference>
<feature type="domain" description="HTH cro/C1-type" evidence="9">
    <location>
        <begin position="88"/>
        <end position="143"/>
    </location>
</feature>
<feature type="domain" description="Histidine kinase" evidence="8">
    <location>
        <begin position="500"/>
        <end position="606"/>
    </location>
</feature>
<dbReference type="GO" id="GO:0004673">
    <property type="term" value="F:protein histidine kinase activity"/>
    <property type="evidence" value="ECO:0007669"/>
    <property type="project" value="UniProtKB-EC"/>
</dbReference>
<accession>A0A4U5W804</accession>